<gene>
    <name evidence="2" type="ORF">US50_C0017G0005</name>
</gene>
<name>A0A0G0JF00_9BACT</name>
<dbReference type="Proteomes" id="UP000033876">
    <property type="component" value="Unassembled WGS sequence"/>
</dbReference>
<feature type="transmembrane region" description="Helical" evidence="1">
    <location>
        <begin position="5"/>
        <end position="26"/>
    </location>
</feature>
<comment type="caution">
    <text evidence="2">The sequence shown here is derived from an EMBL/GenBank/DDBJ whole genome shotgun (WGS) entry which is preliminary data.</text>
</comment>
<accession>A0A0G0JF00</accession>
<evidence type="ECO:0000256" key="1">
    <source>
        <dbReference type="SAM" id="Phobius"/>
    </source>
</evidence>
<evidence type="ECO:0000313" key="2">
    <source>
        <dbReference type="EMBL" id="KKQ35344.1"/>
    </source>
</evidence>
<reference evidence="2 3" key="1">
    <citation type="journal article" date="2015" name="Nature">
        <title>rRNA introns, odd ribosomes, and small enigmatic genomes across a large radiation of phyla.</title>
        <authorList>
            <person name="Brown C.T."/>
            <person name="Hug L.A."/>
            <person name="Thomas B.C."/>
            <person name="Sharon I."/>
            <person name="Castelle C.J."/>
            <person name="Singh A."/>
            <person name="Wilkins M.J."/>
            <person name="Williams K.H."/>
            <person name="Banfield J.F."/>
        </authorList>
    </citation>
    <scope>NUCLEOTIDE SEQUENCE [LARGE SCALE GENOMIC DNA]</scope>
</reference>
<keyword evidence="1" id="KW-0812">Transmembrane</keyword>
<organism evidence="2 3">
    <name type="scientific">Candidatus Nomurabacteria bacterium GW2011_GWB1_37_5</name>
    <dbReference type="NCBI Taxonomy" id="1618742"/>
    <lineage>
        <taxon>Bacteria</taxon>
        <taxon>Candidatus Nomuraibacteriota</taxon>
    </lineage>
</organism>
<protein>
    <submittedName>
        <fullName evidence="2">Uncharacterized protein</fullName>
    </submittedName>
</protein>
<evidence type="ECO:0000313" key="3">
    <source>
        <dbReference type="Proteomes" id="UP000033876"/>
    </source>
</evidence>
<proteinExistence type="predicted"/>
<sequence>MKRNIFGEIAVVLVMLGIVFLIALSFSGGADYNTPSQYDEIGPRTIYP</sequence>
<keyword evidence="1" id="KW-1133">Transmembrane helix</keyword>
<keyword evidence="1" id="KW-0472">Membrane</keyword>
<dbReference type="EMBL" id="LBTF01000017">
    <property type="protein sequence ID" value="KKQ35344.1"/>
    <property type="molecule type" value="Genomic_DNA"/>
</dbReference>
<dbReference type="AlphaFoldDB" id="A0A0G0JF00"/>